<gene>
    <name evidence="2" type="ORF">Spa2297_14985</name>
</gene>
<feature type="compositionally biased region" description="Basic and acidic residues" evidence="1">
    <location>
        <begin position="196"/>
        <end position="308"/>
    </location>
</feature>
<dbReference type="RefSeq" id="WP_064728561.1">
    <property type="nucleotide sequence ID" value="NZ_BMRX01000021.1"/>
</dbReference>
<protein>
    <submittedName>
        <fullName evidence="2">Uncharacterized protein</fullName>
    </submittedName>
</protein>
<evidence type="ECO:0000313" key="3">
    <source>
        <dbReference type="Proteomes" id="UP000078468"/>
    </source>
</evidence>
<feature type="compositionally biased region" description="Basic residues" evidence="1">
    <location>
        <begin position="819"/>
        <end position="828"/>
    </location>
</feature>
<dbReference type="Proteomes" id="UP000078468">
    <property type="component" value="Chromosome"/>
</dbReference>
<feature type="compositionally biased region" description="Basic and acidic residues" evidence="1">
    <location>
        <begin position="1"/>
        <end position="10"/>
    </location>
</feature>
<accession>A0A191UZS1</accession>
<feature type="compositionally biased region" description="Basic and acidic residues" evidence="1">
    <location>
        <begin position="841"/>
        <end position="855"/>
    </location>
</feature>
<feature type="compositionally biased region" description="Basic and acidic residues" evidence="1">
    <location>
        <begin position="467"/>
        <end position="483"/>
    </location>
</feature>
<dbReference type="EMBL" id="CP015866">
    <property type="protein sequence ID" value="ANJ08182.1"/>
    <property type="molecule type" value="Genomic_DNA"/>
</dbReference>
<feature type="compositionally biased region" description="Basic and acidic residues" evidence="1">
    <location>
        <begin position="316"/>
        <end position="342"/>
    </location>
</feature>
<dbReference type="AlphaFoldDB" id="A0A191UZS1"/>
<feature type="compositionally biased region" description="Low complexity" evidence="1">
    <location>
        <begin position="457"/>
        <end position="466"/>
    </location>
</feature>
<feature type="compositionally biased region" description="Basic and acidic residues" evidence="1">
    <location>
        <begin position="84"/>
        <end position="114"/>
    </location>
</feature>
<proteinExistence type="predicted"/>
<feature type="region of interest" description="Disordered" evidence="1">
    <location>
        <begin position="53"/>
        <end position="538"/>
    </location>
</feature>
<feature type="compositionally biased region" description="Basic and acidic residues" evidence="1">
    <location>
        <begin position="358"/>
        <end position="407"/>
    </location>
</feature>
<dbReference type="GeneID" id="91306194"/>
<sequence>MPDRLNETQGRRPAASAPPTRPRPHGGRPPLAALQAKAGNRAVASVIQRATGTEQLTSAAGQERAGTSAADDLVISAVTAPERQAPERTPKSKADDPKAKQKAAEDAAEEHKQEAATAALDRAGAADEVWKASGEARDARKHADAARADGDRLTRDAEAAERDQRASRADEQRHAGDAREADRRRAGAEGRAGTHRKTEQQARQKAEAARTEQEKCEKQAEQAEQRQKAAEADVARFQKQGEEAERKQKAAEADAARFRKEAEEADKARQAAEAEAQRRSAADDQAQERAAEAEVEAETRAAAEKDVQKWAQAAKDAVERAGKAEAEALEREGEAEAAKEALTEAGTEGARWATAGETARRGAKEAADEARRLTQEADAAAEAHREAQAEVTEHATTAERARAEAGKARAAAETYGTTAAQAREQAAAAERTAGEQAAAAAQAQGRAAAAAERHSAADTTETGARTAETEARTAQAEAKKAEEAAQESQASASDAKKPGKSAGQRLKETFSLTKAKQRIDPADTAILRGSAPVGGPLRSDATQGANQGLVRSTAQQGQVETGVNVVNSALGIINDGRDVAAGYKGRDGKGPESHQDRKKLRGKTAGLATNTLMGVNDVTKITDNAVRNAENLAGVAPLGATGGALTMGFSTLIAARDTVVIKDTFDKRKKLKEHFQGRAAARTRRLQTVLDELGTATGNLAQECAKLSGAQGDSAESVLQAVDRERGGIDGLRGELMEHLAAARDYAVDKQNRKLRKRTADLTGNVARTAAGAVAVAAVAGAVSGPIGPAVAGGTAAIGLGGLAVHKGRKKAVKRYNSVRHPDRHARPTHAQEGTEETEATEPRMSKDGKGGRKRDAWAEAFKVTKGIKQGKRQFNAQEIYALAAGPAVPVGRNVPDDIRREARDFLKDLKCDPARHNQTEEEWEASLNDPAQQKEWEGVIAKQLASA</sequence>
<feature type="region of interest" description="Disordered" evidence="1">
    <location>
        <begin position="819"/>
        <end position="855"/>
    </location>
</feature>
<dbReference type="KEGG" id="spav:Spa2297_14985"/>
<reference evidence="2 3" key="1">
    <citation type="submission" date="2016-05" db="EMBL/GenBank/DDBJ databases">
        <title>Non-Contiguous Finished Genome Sequence of Streptomyces parvulus 2297 Integrated Site-Specifically with Actinophage R4.</title>
        <authorList>
            <person name="Nishizawa T."/>
            <person name="Miura T."/>
            <person name="Harada C."/>
            <person name="Guo Y."/>
            <person name="Narisawa K."/>
            <person name="Ohta H."/>
            <person name="Takahashi H."/>
            <person name="Shirai M."/>
        </authorList>
    </citation>
    <scope>NUCLEOTIDE SEQUENCE [LARGE SCALE GENOMIC DNA]</scope>
    <source>
        <strain evidence="2 3">2297</strain>
    </source>
</reference>
<organism evidence="2 3">
    <name type="scientific">Streptomyces parvulus</name>
    <dbReference type="NCBI Taxonomy" id="146923"/>
    <lineage>
        <taxon>Bacteria</taxon>
        <taxon>Bacillati</taxon>
        <taxon>Actinomycetota</taxon>
        <taxon>Actinomycetes</taxon>
        <taxon>Kitasatosporales</taxon>
        <taxon>Streptomycetaceae</taxon>
        <taxon>Streptomyces</taxon>
    </lineage>
</organism>
<evidence type="ECO:0000313" key="2">
    <source>
        <dbReference type="EMBL" id="ANJ08182.1"/>
    </source>
</evidence>
<feature type="compositionally biased region" description="Low complexity" evidence="1">
    <location>
        <begin position="408"/>
        <end position="450"/>
    </location>
</feature>
<evidence type="ECO:0000256" key="1">
    <source>
        <dbReference type="SAM" id="MobiDB-lite"/>
    </source>
</evidence>
<feature type="region of interest" description="Disordered" evidence="1">
    <location>
        <begin position="1"/>
        <end position="40"/>
    </location>
</feature>
<feature type="compositionally biased region" description="Basic and acidic residues" evidence="1">
    <location>
        <begin position="124"/>
        <end position="188"/>
    </location>
</feature>
<name>A0A191UZS1_9ACTN</name>